<dbReference type="PANTHER" id="PTHR42678">
    <property type="entry name" value="AMIDASE"/>
    <property type="match status" value="1"/>
</dbReference>
<accession>A0A6A5YJF9</accession>
<feature type="domain" description="Amidase" evidence="1">
    <location>
        <begin position="2"/>
        <end position="86"/>
    </location>
</feature>
<evidence type="ECO:0000313" key="2">
    <source>
        <dbReference type="EMBL" id="KAF2106874.1"/>
    </source>
</evidence>
<dbReference type="PANTHER" id="PTHR42678:SF34">
    <property type="entry name" value="OS04G0183300 PROTEIN"/>
    <property type="match status" value="1"/>
</dbReference>
<gene>
    <name evidence="2" type="ORF">BDV96DRAFT_693781</name>
</gene>
<organism evidence="2 3">
    <name type="scientific">Lophiotrema nucula</name>
    <dbReference type="NCBI Taxonomy" id="690887"/>
    <lineage>
        <taxon>Eukaryota</taxon>
        <taxon>Fungi</taxon>
        <taxon>Dikarya</taxon>
        <taxon>Ascomycota</taxon>
        <taxon>Pezizomycotina</taxon>
        <taxon>Dothideomycetes</taxon>
        <taxon>Pleosporomycetidae</taxon>
        <taxon>Pleosporales</taxon>
        <taxon>Lophiotremataceae</taxon>
        <taxon>Lophiotrema</taxon>
    </lineage>
</organism>
<sequence>MPANRAGLYTIKPTIGLISTDGIVPASDFSDTAGPLAKSVQDLADLLQIMVDPAMWNHVPEGGYRSSITSSWAGLKVGFLAPHEWPQNEDISGPDAMFNEEQQAAVEAAYKKIEAAEVEAAYPVWLKGTAELNIEGESALNGLWQGNLNRLITDHLSSFEQVAVQSLKDIVGFNLGYSVAQLPAGINQQYFLDSLNKDWSKHRSEEVLRYCRHAAGTEGIDHVMQKHGIDVIIGPADSDLDEMLSASGYPAVTLPLGVYSGNGRPFGLLAIASKFQEALLVRVASAWEALFPNRPTPNGILMREAMDRQDGWVQNSVEMKEGPY</sequence>
<dbReference type="InterPro" id="IPR023631">
    <property type="entry name" value="Amidase_dom"/>
</dbReference>
<keyword evidence="3" id="KW-1185">Reference proteome</keyword>
<protein>
    <submittedName>
        <fullName evidence="2">Amidase signature domain-containing protein</fullName>
    </submittedName>
</protein>
<dbReference type="InterPro" id="IPR036928">
    <property type="entry name" value="AS_sf"/>
</dbReference>
<evidence type="ECO:0000313" key="3">
    <source>
        <dbReference type="Proteomes" id="UP000799770"/>
    </source>
</evidence>
<dbReference type="AlphaFoldDB" id="A0A6A5YJF9"/>
<dbReference type="SUPFAM" id="SSF75304">
    <property type="entry name" value="Amidase signature (AS) enzymes"/>
    <property type="match status" value="1"/>
</dbReference>
<reference evidence="2" key="1">
    <citation type="journal article" date="2020" name="Stud. Mycol.">
        <title>101 Dothideomycetes genomes: a test case for predicting lifestyles and emergence of pathogens.</title>
        <authorList>
            <person name="Haridas S."/>
            <person name="Albert R."/>
            <person name="Binder M."/>
            <person name="Bloem J."/>
            <person name="Labutti K."/>
            <person name="Salamov A."/>
            <person name="Andreopoulos B."/>
            <person name="Baker S."/>
            <person name="Barry K."/>
            <person name="Bills G."/>
            <person name="Bluhm B."/>
            <person name="Cannon C."/>
            <person name="Castanera R."/>
            <person name="Culley D."/>
            <person name="Daum C."/>
            <person name="Ezra D."/>
            <person name="Gonzalez J."/>
            <person name="Henrissat B."/>
            <person name="Kuo A."/>
            <person name="Liang C."/>
            <person name="Lipzen A."/>
            <person name="Lutzoni F."/>
            <person name="Magnuson J."/>
            <person name="Mondo S."/>
            <person name="Nolan M."/>
            <person name="Ohm R."/>
            <person name="Pangilinan J."/>
            <person name="Park H.-J."/>
            <person name="Ramirez L."/>
            <person name="Alfaro M."/>
            <person name="Sun H."/>
            <person name="Tritt A."/>
            <person name="Yoshinaga Y."/>
            <person name="Zwiers L.-H."/>
            <person name="Turgeon B."/>
            <person name="Goodwin S."/>
            <person name="Spatafora J."/>
            <person name="Crous P."/>
            <person name="Grigoriev I."/>
        </authorList>
    </citation>
    <scope>NUCLEOTIDE SEQUENCE</scope>
    <source>
        <strain evidence="2">CBS 627.86</strain>
    </source>
</reference>
<proteinExistence type="predicted"/>
<dbReference type="OrthoDB" id="566138at2759"/>
<dbReference type="Gene3D" id="3.90.1300.10">
    <property type="entry name" value="Amidase signature (AS) domain"/>
    <property type="match status" value="1"/>
</dbReference>
<name>A0A6A5YJF9_9PLEO</name>
<dbReference type="EMBL" id="ML977358">
    <property type="protein sequence ID" value="KAF2106874.1"/>
    <property type="molecule type" value="Genomic_DNA"/>
</dbReference>
<evidence type="ECO:0000259" key="1">
    <source>
        <dbReference type="Pfam" id="PF01425"/>
    </source>
</evidence>
<dbReference type="Pfam" id="PF01425">
    <property type="entry name" value="Amidase"/>
    <property type="match status" value="1"/>
</dbReference>
<dbReference type="Proteomes" id="UP000799770">
    <property type="component" value="Unassembled WGS sequence"/>
</dbReference>